<accession>A0A0S6UEH6</accession>
<evidence type="ECO:0000256" key="8">
    <source>
        <dbReference type="ARBA" id="ARBA00022729"/>
    </source>
</evidence>
<evidence type="ECO:0000256" key="12">
    <source>
        <dbReference type="RuleBase" id="RU367119"/>
    </source>
</evidence>
<evidence type="ECO:0000256" key="4">
    <source>
        <dbReference type="ARBA" id="ARBA00011529"/>
    </source>
</evidence>
<evidence type="ECO:0000256" key="10">
    <source>
        <dbReference type="ARBA" id="ARBA00023139"/>
    </source>
</evidence>
<dbReference type="EMBL" id="DF238840">
    <property type="protein sequence ID" value="GAF26163.1"/>
    <property type="molecule type" value="Genomic_DNA"/>
</dbReference>
<evidence type="ECO:0000256" key="13">
    <source>
        <dbReference type="SAM" id="MobiDB-lite"/>
    </source>
</evidence>
<name>A0A0S6UEH6_NEOTH</name>
<dbReference type="InterPro" id="IPR024370">
    <property type="entry name" value="PBP_domain"/>
</dbReference>
<gene>
    <name evidence="15" type="ORF">MTY_1502</name>
</gene>
<feature type="region of interest" description="Disordered" evidence="13">
    <location>
        <begin position="30"/>
        <end position="51"/>
    </location>
</feature>
<dbReference type="GO" id="GO:0042301">
    <property type="term" value="F:phosphate ion binding"/>
    <property type="evidence" value="ECO:0007669"/>
    <property type="project" value="UniProtKB-UniRule"/>
</dbReference>
<dbReference type="InterPro" id="IPR011862">
    <property type="entry name" value="Phos-bd"/>
</dbReference>
<dbReference type="CDD" id="cd13653">
    <property type="entry name" value="PBP2_phosphate_like_1"/>
    <property type="match status" value="1"/>
</dbReference>
<evidence type="ECO:0000256" key="5">
    <source>
        <dbReference type="ARBA" id="ARBA00022448"/>
    </source>
</evidence>
<comment type="function">
    <text evidence="1">Part of the ABC transporter complex PstSACB involved in phosphate import.</text>
</comment>
<comment type="similarity">
    <text evidence="3 12">Belongs to the PstS family.</text>
</comment>
<dbReference type="SUPFAM" id="SSF53850">
    <property type="entry name" value="Periplasmic binding protein-like II"/>
    <property type="match status" value="1"/>
</dbReference>
<keyword evidence="5 12" id="KW-0813">Transport</keyword>
<feature type="domain" description="PBP" evidence="14">
    <location>
        <begin position="41"/>
        <end position="278"/>
    </location>
</feature>
<evidence type="ECO:0000256" key="2">
    <source>
        <dbReference type="ARBA" id="ARBA00004193"/>
    </source>
</evidence>
<keyword evidence="6 12" id="KW-1003">Cell membrane</keyword>
<keyword evidence="7 12" id="KW-0592">Phosphate transport</keyword>
<dbReference type="AlphaFoldDB" id="A0A0S6UEH6"/>
<keyword evidence="11 12" id="KW-0449">Lipoprotein</keyword>
<evidence type="ECO:0000259" key="14">
    <source>
        <dbReference type="Pfam" id="PF12849"/>
    </source>
</evidence>
<protein>
    <recommendedName>
        <fullName evidence="12">Phosphate-binding protein</fullName>
    </recommendedName>
</protein>
<dbReference type="Proteomes" id="UP000063718">
    <property type="component" value="Unassembled WGS sequence"/>
</dbReference>
<comment type="function">
    <text evidence="12">Involved in the system for phosphate transport across the cytoplasmic membrane.</text>
</comment>
<keyword evidence="9" id="KW-0472">Membrane</keyword>
<dbReference type="InterPro" id="IPR050811">
    <property type="entry name" value="Phosphate_ABC_transporter"/>
</dbReference>
<dbReference type="PROSITE" id="PS51257">
    <property type="entry name" value="PROKAR_LIPOPROTEIN"/>
    <property type="match status" value="1"/>
</dbReference>
<evidence type="ECO:0000256" key="1">
    <source>
        <dbReference type="ARBA" id="ARBA00002841"/>
    </source>
</evidence>
<evidence type="ECO:0000313" key="15">
    <source>
        <dbReference type="EMBL" id="GAF26163.1"/>
    </source>
</evidence>
<sequence length="309" mass="32842">MLSKGKWLAILVIALVAVLAVAGCGKKEFPAPQQGSSQQSSNQQSGGSGTITAAGSTALQPLVDEAAKQYMEKNPGVRIVVNGGGSGNGLSQVFQGAVQIGNSDIFAEEKDGIDASQLVDHKVAVVGMAAVVNPDVKVDNLTQQQLIDIFTGKITNWKDVGGPDQKINIVNRPKGSGTRATFKKYALNGAEEAQGIAMEQDASGTVRKTIAETPGAIGYLALSYIDSSVRPLKIDGVEPTAANIVDNKYKVWAYEHMYTKGQPTGEVKKFLDFIMSDEVQKNLVTKMGYIPVTDMKVERDAQGNVTPKK</sequence>
<feature type="compositionally biased region" description="Low complexity" evidence="13">
    <location>
        <begin position="33"/>
        <end position="51"/>
    </location>
</feature>
<keyword evidence="10 12" id="KW-0564">Palmitate</keyword>
<dbReference type="Gene3D" id="3.40.190.10">
    <property type="entry name" value="Periplasmic binding protein-like II"/>
    <property type="match status" value="2"/>
</dbReference>
<dbReference type="RefSeq" id="WP_025773878.1">
    <property type="nucleotide sequence ID" value="NZ_DF238840.1"/>
</dbReference>
<comment type="subunit">
    <text evidence="4 12">The complex is composed of two ATP-binding proteins (PstB), two transmembrane proteins (PstC and PstA) and a solute-binding protein (PstS).</text>
</comment>
<evidence type="ECO:0000256" key="11">
    <source>
        <dbReference type="ARBA" id="ARBA00023288"/>
    </source>
</evidence>
<dbReference type="NCBIfam" id="TIGR02136">
    <property type="entry name" value="ptsS_2"/>
    <property type="match status" value="1"/>
</dbReference>
<evidence type="ECO:0000256" key="6">
    <source>
        <dbReference type="ARBA" id="ARBA00022475"/>
    </source>
</evidence>
<dbReference type="PANTHER" id="PTHR30570">
    <property type="entry name" value="PERIPLASMIC PHOSPHATE BINDING COMPONENT OF PHOSPHATE ABC TRANSPORTER"/>
    <property type="match status" value="1"/>
</dbReference>
<reference evidence="15" key="1">
    <citation type="journal article" date="2014" name="Gene">
        <title>Genome-guided analysis of transformation efficiency and carbon dioxide assimilation by Moorella thermoacetica Y72.</title>
        <authorList>
            <person name="Tsukahara K."/>
            <person name="Kita A."/>
            <person name="Nakashimada Y."/>
            <person name="Hoshino T."/>
            <person name="Murakami K."/>
        </authorList>
    </citation>
    <scope>NUCLEOTIDE SEQUENCE [LARGE SCALE GENOMIC DNA]</scope>
    <source>
        <strain evidence="15">Y72</strain>
    </source>
</reference>
<evidence type="ECO:0000256" key="7">
    <source>
        <dbReference type="ARBA" id="ARBA00022592"/>
    </source>
</evidence>
<dbReference type="FunFam" id="3.40.190.10:FF:000107">
    <property type="entry name" value="Phosphate ABC transporter, phosphate-binding protein"/>
    <property type="match status" value="1"/>
</dbReference>
<dbReference type="PANTHER" id="PTHR30570:SF4">
    <property type="entry name" value="PHOSPHATE-BINDING PROTEIN PSTS 1"/>
    <property type="match status" value="1"/>
</dbReference>
<proteinExistence type="inferred from homology"/>
<dbReference type="GO" id="GO:0005886">
    <property type="term" value="C:plasma membrane"/>
    <property type="evidence" value="ECO:0007669"/>
    <property type="project" value="UniProtKB-SubCell"/>
</dbReference>
<evidence type="ECO:0000256" key="9">
    <source>
        <dbReference type="ARBA" id="ARBA00023136"/>
    </source>
</evidence>
<keyword evidence="8" id="KW-0732">Signal</keyword>
<dbReference type="Pfam" id="PF12849">
    <property type="entry name" value="PBP_like_2"/>
    <property type="match status" value="1"/>
</dbReference>
<comment type="subcellular location">
    <subcellularLocation>
        <location evidence="2 12">Cell membrane</location>
        <topology evidence="2 12">Lipid-anchor</topology>
    </subcellularLocation>
</comment>
<organism evidence="15">
    <name type="scientific">Moorella thermoacetica Y72</name>
    <dbReference type="NCBI Taxonomy" id="1325331"/>
    <lineage>
        <taxon>Bacteria</taxon>
        <taxon>Bacillati</taxon>
        <taxon>Bacillota</taxon>
        <taxon>Clostridia</taxon>
        <taxon>Neomoorellales</taxon>
        <taxon>Neomoorellaceae</taxon>
        <taxon>Neomoorella</taxon>
    </lineage>
</organism>
<dbReference type="GO" id="GO:0006817">
    <property type="term" value="P:phosphate ion transport"/>
    <property type="evidence" value="ECO:0007669"/>
    <property type="project" value="UniProtKB-UniRule"/>
</dbReference>
<evidence type="ECO:0000256" key="3">
    <source>
        <dbReference type="ARBA" id="ARBA00008725"/>
    </source>
</evidence>